<keyword evidence="8 13" id="KW-0472">Membrane</keyword>
<dbReference type="Proteomes" id="UP000827721">
    <property type="component" value="Unassembled WGS sequence"/>
</dbReference>
<evidence type="ECO:0000313" key="18">
    <source>
        <dbReference type="EMBL" id="KAH7569330.1"/>
    </source>
</evidence>
<feature type="transmembrane region" description="Helical" evidence="15">
    <location>
        <begin position="589"/>
        <end position="607"/>
    </location>
</feature>
<dbReference type="SUPFAM" id="SSF53822">
    <property type="entry name" value="Periplasmic binding protein-like I"/>
    <property type="match status" value="1"/>
</dbReference>
<dbReference type="PANTHER" id="PTHR34836:SF7">
    <property type="entry name" value="RECEPTOR LIGAND BINDING REGION DOMAIN-CONTAINING PROTEIN"/>
    <property type="match status" value="1"/>
</dbReference>
<evidence type="ECO:0000313" key="19">
    <source>
        <dbReference type="Proteomes" id="UP000827721"/>
    </source>
</evidence>
<evidence type="ECO:0000256" key="4">
    <source>
        <dbReference type="ARBA" id="ARBA00022692"/>
    </source>
</evidence>
<evidence type="ECO:0000256" key="1">
    <source>
        <dbReference type="ARBA" id="ARBA00004141"/>
    </source>
</evidence>
<dbReference type="Pfam" id="PF01094">
    <property type="entry name" value="ANF_receptor"/>
    <property type="match status" value="1"/>
</dbReference>
<dbReference type="InterPro" id="IPR015683">
    <property type="entry name" value="Ionotropic_Glu_rcpt"/>
</dbReference>
<dbReference type="PRINTS" id="PR00248">
    <property type="entry name" value="GPCRMGR"/>
</dbReference>
<dbReference type="SUPFAM" id="SSF53850">
    <property type="entry name" value="Periplasmic binding protein-like II"/>
    <property type="match status" value="1"/>
</dbReference>
<evidence type="ECO:0000256" key="2">
    <source>
        <dbReference type="ARBA" id="ARBA00008685"/>
    </source>
</evidence>
<evidence type="ECO:0000256" key="9">
    <source>
        <dbReference type="ARBA" id="ARBA00023170"/>
    </source>
</evidence>
<feature type="chain" id="PRO_5045868200" description="Glutamate receptor" evidence="16">
    <location>
        <begin position="25"/>
        <end position="962"/>
    </location>
</feature>
<dbReference type="Gene3D" id="3.40.50.2300">
    <property type="match status" value="2"/>
</dbReference>
<evidence type="ECO:0000256" key="3">
    <source>
        <dbReference type="ARBA" id="ARBA00022448"/>
    </source>
</evidence>
<dbReference type="CDD" id="cd19990">
    <property type="entry name" value="PBP1_GABAb_receptor_plant"/>
    <property type="match status" value="1"/>
</dbReference>
<feature type="domain" description="Ionotropic glutamate receptor C-terminal" evidence="17">
    <location>
        <begin position="461"/>
        <end position="808"/>
    </location>
</feature>
<dbReference type="EMBL" id="JAFEMO010000006">
    <property type="protein sequence ID" value="KAH7569330.1"/>
    <property type="molecule type" value="Genomic_DNA"/>
</dbReference>
<feature type="signal peptide" evidence="16">
    <location>
        <begin position="1"/>
        <end position="24"/>
    </location>
</feature>
<feature type="compositionally biased region" description="Polar residues" evidence="14">
    <location>
        <begin position="914"/>
        <end position="927"/>
    </location>
</feature>
<comment type="similarity">
    <text evidence="2 13">Belongs to the glutamate-gated ion channel (TC 1.A.10.1) family.</text>
</comment>
<dbReference type="Pfam" id="PF00060">
    <property type="entry name" value="Lig_chan"/>
    <property type="match status" value="1"/>
</dbReference>
<dbReference type="InterPro" id="IPR001320">
    <property type="entry name" value="Iontro_rcpt_C"/>
</dbReference>
<dbReference type="InterPro" id="IPR044440">
    <property type="entry name" value="GABAb_receptor_plant_PBP1"/>
</dbReference>
<feature type="transmembrane region" description="Helical" evidence="15">
    <location>
        <begin position="649"/>
        <end position="675"/>
    </location>
</feature>
<dbReference type="SMART" id="SM00079">
    <property type="entry name" value="PBPe"/>
    <property type="match status" value="1"/>
</dbReference>
<feature type="compositionally biased region" description="Acidic residues" evidence="14">
    <location>
        <begin position="928"/>
        <end position="942"/>
    </location>
</feature>
<dbReference type="InterPro" id="IPR028082">
    <property type="entry name" value="Peripla_BP_I"/>
</dbReference>
<sequence length="962" mass="108700">MAKPKQFVAFFSLTFVMLITVVLCEISTLKDQVRVGVILDLNSKVGRIAETYMSIAYSDFYDVNAHDHYRTRLALLTRNSTSDVVIAASEGNMLVPPPHVPMERNALDLMTNEEVHVIIGPQSSAQAKFVISLGEKSEVPIISFSATSPSLSPNENPFFIRTAHNDSFQVRAIADIVKAYGWREVIPIYENTEYGNGLITYLNDAFQEYNIRVPYRSVISLNSTEGEILQELKKLKQNRTTIFVVHMIAFLGSKLFTQANKAGMMSEGYAWIVTEGLSTLIDPIDPKVMDHSMQGVLGVRPYIPMSKKINNFKAKSKGSINGLNLFGLWAYDTVWAVAMAVEKAGAGIANSSFSKPNKSKLLASLGKSEMGQKLLRILLNTKFEGLSGKFHLFKGQLEPPAFEVFNVIGETERIIGYWTQEKGLIRDLLLNNNGKAMNPASMNELLKKPIWPGNTVEQPRKLRIGIPVKEGFTEFVNLECEKCPKPKFSGYSIEVFRAVVQVLEFPLPHEFVPYGENGKMNGSYNDLLHQITEQKFDAVVGDTTIVANRSTFVDFTLPYSESGVSMVVLVKNDEKKDFWIFLKPFSWDLWLTTGFAFIFLGFVVWVFEHRINIDFRGPRDYQVGTIFWFSFSTLVFAHRERVVNNWSRFVLIIWVFVVLILTQSYTASLTSMLTVRRLQPRFADLKEIRDRGYFIGYQKDTFVKELLTKQLKFDDRKLKAYSTEEEYHQALSNGTVAAIFDEIPYIKLFLRKANNCSKYMMIGPTYRTDGFGFAFPKGSPLVSYISQAILKVTEADNFSKIENTTIRGEANCEGQAATLSSESDSLSVYNFAGLFIIMGAASTSSLLIYTFNFIRLQWPLLNDIHPEGSRSFWSKIIYLIKNFNEKDLSAHPFRRCESRVLPAPPNPEGIEASPDTNNMQNHSTITNEETENVDRDEGEDVDEIRSPVHHALSMEAPNTSST</sequence>
<keyword evidence="9 13" id="KW-0675">Receptor</keyword>
<dbReference type="InterPro" id="IPR019594">
    <property type="entry name" value="Glu/Gly-bd"/>
</dbReference>
<evidence type="ECO:0000256" key="6">
    <source>
        <dbReference type="ARBA" id="ARBA00022989"/>
    </source>
</evidence>
<evidence type="ECO:0000256" key="14">
    <source>
        <dbReference type="SAM" id="MobiDB-lite"/>
    </source>
</evidence>
<evidence type="ECO:0000256" key="7">
    <source>
        <dbReference type="ARBA" id="ARBA00023065"/>
    </source>
</evidence>
<keyword evidence="19" id="KW-1185">Reference proteome</keyword>
<dbReference type="Pfam" id="PF10613">
    <property type="entry name" value="Lig_chan-Glu_bd"/>
    <property type="match status" value="1"/>
</dbReference>
<evidence type="ECO:0000256" key="11">
    <source>
        <dbReference type="ARBA" id="ARBA00023286"/>
    </source>
</evidence>
<evidence type="ECO:0000259" key="17">
    <source>
        <dbReference type="SMART" id="SM00079"/>
    </source>
</evidence>
<keyword evidence="6 15" id="KW-1133">Transmembrane helix</keyword>
<evidence type="ECO:0000256" key="10">
    <source>
        <dbReference type="ARBA" id="ARBA00023180"/>
    </source>
</evidence>
<keyword evidence="7 13" id="KW-0406">Ion transport</keyword>
<keyword evidence="10" id="KW-0325">Glycoprotein</keyword>
<gene>
    <name evidence="18" type="ORF">JRO89_XS06G0147300</name>
</gene>
<evidence type="ECO:0000256" key="15">
    <source>
        <dbReference type="SAM" id="Phobius"/>
    </source>
</evidence>
<dbReference type="PIRSF" id="PIRSF037090">
    <property type="entry name" value="Iontro_Glu-like_rcpt_pln"/>
    <property type="match status" value="1"/>
</dbReference>
<comment type="function">
    <text evidence="13">Glutamate-gated receptor that probably acts as non-selective cation channel.</text>
</comment>
<dbReference type="CDD" id="cd13686">
    <property type="entry name" value="GluR_Plant"/>
    <property type="match status" value="1"/>
</dbReference>
<protein>
    <recommendedName>
        <fullName evidence="13">Glutamate receptor</fullName>
    </recommendedName>
</protein>
<proteinExistence type="inferred from homology"/>
<feature type="region of interest" description="Disordered" evidence="14">
    <location>
        <begin position="899"/>
        <end position="962"/>
    </location>
</feature>
<comment type="caution">
    <text evidence="18">The sequence shown here is derived from an EMBL/GenBank/DDBJ whole genome shotgun (WGS) entry which is preliminary data.</text>
</comment>
<dbReference type="PANTHER" id="PTHR34836">
    <property type="entry name" value="OS06G0188250 PROTEIN"/>
    <property type="match status" value="1"/>
</dbReference>
<evidence type="ECO:0000256" key="8">
    <source>
        <dbReference type="ARBA" id="ARBA00023136"/>
    </source>
</evidence>
<evidence type="ECO:0000256" key="5">
    <source>
        <dbReference type="ARBA" id="ARBA00022729"/>
    </source>
</evidence>
<dbReference type="Gene3D" id="1.10.287.70">
    <property type="match status" value="1"/>
</dbReference>
<dbReference type="InterPro" id="IPR000337">
    <property type="entry name" value="GPCR_3"/>
</dbReference>
<keyword evidence="12 13" id="KW-0407">Ion channel</keyword>
<name>A0ABQ8HY94_9ROSI</name>
<keyword evidence="3 13" id="KW-0813">Transport</keyword>
<dbReference type="InterPro" id="IPR017103">
    <property type="entry name" value="Iontropic_Glu_rcpt_pln"/>
</dbReference>
<evidence type="ECO:0000256" key="13">
    <source>
        <dbReference type="PIRNR" id="PIRNR037090"/>
    </source>
</evidence>
<dbReference type="InterPro" id="IPR001828">
    <property type="entry name" value="ANF_lig-bd_rcpt"/>
</dbReference>
<keyword evidence="11 13" id="KW-1071">Ligand-gated ion channel</keyword>
<comment type="subcellular location">
    <subcellularLocation>
        <location evidence="1">Membrane</location>
        <topology evidence="1">Multi-pass membrane protein</topology>
    </subcellularLocation>
</comment>
<evidence type="ECO:0000256" key="16">
    <source>
        <dbReference type="SAM" id="SignalP"/>
    </source>
</evidence>
<dbReference type="Gene3D" id="3.40.190.10">
    <property type="entry name" value="Periplasmic binding protein-like II"/>
    <property type="match status" value="1"/>
</dbReference>
<reference evidence="18 19" key="1">
    <citation type="submission" date="2021-02" db="EMBL/GenBank/DDBJ databases">
        <title>Plant Genome Project.</title>
        <authorList>
            <person name="Zhang R.-G."/>
        </authorList>
    </citation>
    <scope>NUCLEOTIDE SEQUENCE [LARGE SCALE GENOMIC DNA]</scope>
    <source>
        <tissue evidence="18">Leaves</tissue>
    </source>
</reference>
<accession>A0ABQ8HY94</accession>
<evidence type="ECO:0000256" key="12">
    <source>
        <dbReference type="ARBA" id="ARBA00023303"/>
    </source>
</evidence>
<keyword evidence="4 15" id="KW-0812">Transmembrane</keyword>
<organism evidence="18 19">
    <name type="scientific">Xanthoceras sorbifolium</name>
    <dbReference type="NCBI Taxonomy" id="99658"/>
    <lineage>
        <taxon>Eukaryota</taxon>
        <taxon>Viridiplantae</taxon>
        <taxon>Streptophyta</taxon>
        <taxon>Embryophyta</taxon>
        <taxon>Tracheophyta</taxon>
        <taxon>Spermatophyta</taxon>
        <taxon>Magnoliopsida</taxon>
        <taxon>eudicotyledons</taxon>
        <taxon>Gunneridae</taxon>
        <taxon>Pentapetalae</taxon>
        <taxon>rosids</taxon>
        <taxon>malvids</taxon>
        <taxon>Sapindales</taxon>
        <taxon>Sapindaceae</taxon>
        <taxon>Xanthoceroideae</taxon>
        <taxon>Xanthoceras</taxon>
    </lineage>
</organism>
<keyword evidence="5 16" id="KW-0732">Signal</keyword>